<dbReference type="PROSITE" id="PS51805">
    <property type="entry name" value="EPHD"/>
    <property type="match status" value="1"/>
</dbReference>
<reference evidence="6" key="3">
    <citation type="submission" date="2015-02" db="UniProtKB">
        <authorList>
            <consortium name="EnsemblProtists"/>
        </authorList>
    </citation>
    <scope>IDENTIFICATION</scope>
    <source>
        <strain evidence="6">DAOM BR144</strain>
    </source>
</reference>
<dbReference type="Proteomes" id="UP000019132">
    <property type="component" value="Unassembled WGS sequence"/>
</dbReference>
<dbReference type="InterPro" id="IPR001965">
    <property type="entry name" value="Znf_PHD"/>
</dbReference>
<feature type="region of interest" description="Disordered" evidence="4">
    <location>
        <begin position="604"/>
        <end position="650"/>
    </location>
</feature>
<evidence type="ECO:0000256" key="4">
    <source>
        <dbReference type="SAM" id="MobiDB-lite"/>
    </source>
</evidence>
<accession>K3X7U2</accession>
<dbReference type="VEuPathDB" id="FungiDB:PYU1_G013262"/>
<evidence type="ECO:0000259" key="5">
    <source>
        <dbReference type="PROSITE" id="PS51805"/>
    </source>
</evidence>
<keyword evidence="2" id="KW-0863">Zinc-finger</keyword>
<feature type="compositionally biased region" description="Polar residues" evidence="4">
    <location>
        <begin position="815"/>
        <end position="824"/>
    </location>
</feature>
<proteinExistence type="predicted"/>
<feature type="compositionally biased region" description="Acidic residues" evidence="4">
    <location>
        <begin position="640"/>
        <end position="650"/>
    </location>
</feature>
<reference evidence="7" key="2">
    <citation type="submission" date="2010-04" db="EMBL/GenBank/DDBJ databases">
        <authorList>
            <person name="Buell R."/>
            <person name="Hamilton J."/>
            <person name="Hostetler J."/>
        </authorList>
    </citation>
    <scope>NUCLEOTIDE SEQUENCE [LARGE SCALE GENOMIC DNA]</scope>
    <source>
        <strain evidence="7">DAOM:BR144</strain>
    </source>
</reference>
<evidence type="ECO:0000256" key="2">
    <source>
        <dbReference type="ARBA" id="ARBA00022771"/>
    </source>
</evidence>
<dbReference type="CDD" id="cd15571">
    <property type="entry name" value="ePHD"/>
    <property type="match status" value="1"/>
</dbReference>
<sequence>MPFAAQAVAPSSTSAVSRLVPHSRVFVPAYYPPGLRNNDGDKDYEYVMVLIQSLPIGMVIASKPASYGSGIFFNASKTFNPVVAEAVARGVIQDGDEVFAMNQTVLRNVHIQEVHNIIPKLTYPMQCWFRTKRRTPLSTFQPSTPALNTQQIDLTRVSSPDETKQNRQHLGLKSIKDLADHAASDAAKTDSSSAISLGAKPGGDKEGLSVDWPWFYLRSDGKVAMNLFWRSLDGAFFLTKINKRVMFDLQNTIETMVGVRFSSDHPEYNQVQDLLAMPKRDRIPDYLVEFRKARKQKQKFLSSNIFMGVSAESLNAEEEIDEQTPITVGTIVTVAKRTWAGINKLGGAGRVKKVHEESLDGGKTRFTYDIAYVLGGGEKKVERKYISVVDLDREAKEKEKEQESNATNESRSKTDEEDEDATPLKMRLSLQLEATNDETLLLALSALAVNKEYAPPPQKKTFGFQVSTANGNVYLERKTQDASSAEKDLLLHKHFDVKLNDEDTLVKACFQPTLVLADERSVDDVDDLVDEGESDHDEEDEVKTQLESLQNELSTVLSRSQEVFATIKTDIEREYVAKEYRKWILKEIQWKHCEQMYRETVAARDQFDDSDDENEVSDDDTVGGRQPGFSQQGRSKDPVSSDDDDEENEDETFGGLFVNKIKQEGDEICVLCELSGGDFAATSCGHVVHPQCAMYTPETYFKDGVAHGVENIPAARRSLSCAICHGRKGLSKIQCANKRCTVAYHISCAYINGLLIRDPHYQAWCPKHLKSSGMAGEVELPKHLVKASAQSEGQSTSKGKKRTTQGKKGRRETPQSEATGPNAMSSSKTNRKRKRKISIRSEAAMNPGDIEKSDDNERRCARRLDINADSDAEKESTNVNNNAQVVQQMPQQVFQVNDVVLVLAREWIGSNKPGGVARVRAVHKVDNGGKEELFYDVAYVLTNAKEKRVEAEYVRAYQKMEESDNGASNRKKTRHT</sequence>
<feature type="compositionally biased region" description="Basic and acidic residues" evidence="4">
    <location>
        <begin position="394"/>
        <end position="403"/>
    </location>
</feature>
<feature type="compositionally biased region" description="Basic residues" evidence="4">
    <location>
        <begin position="829"/>
        <end position="838"/>
    </location>
</feature>
<feature type="compositionally biased region" description="Basic residues" evidence="4">
    <location>
        <begin position="798"/>
        <end position="810"/>
    </location>
</feature>
<evidence type="ECO:0000256" key="3">
    <source>
        <dbReference type="ARBA" id="ARBA00022833"/>
    </source>
</evidence>
<feature type="domain" description="PHD-type" evidence="5">
    <location>
        <begin position="666"/>
        <end position="769"/>
    </location>
</feature>
<feature type="region of interest" description="Disordered" evidence="4">
    <location>
        <begin position="394"/>
        <end position="423"/>
    </location>
</feature>
<keyword evidence="7" id="KW-1185">Reference proteome</keyword>
<feature type="region of interest" description="Disordered" evidence="4">
    <location>
        <begin position="785"/>
        <end position="857"/>
    </location>
</feature>
<dbReference type="InterPro" id="IPR013083">
    <property type="entry name" value="Znf_RING/FYVE/PHD"/>
</dbReference>
<dbReference type="SMART" id="SM00249">
    <property type="entry name" value="PHD"/>
    <property type="match status" value="1"/>
</dbReference>
<organism evidence="6 7">
    <name type="scientific">Globisporangium ultimum (strain ATCC 200006 / CBS 805.95 / DAOM BR144)</name>
    <name type="common">Pythium ultimum</name>
    <dbReference type="NCBI Taxonomy" id="431595"/>
    <lineage>
        <taxon>Eukaryota</taxon>
        <taxon>Sar</taxon>
        <taxon>Stramenopiles</taxon>
        <taxon>Oomycota</taxon>
        <taxon>Peronosporomycetes</taxon>
        <taxon>Pythiales</taxon>
        <taxon>Pythiaceae</taxon>
        <taxon>Globisporangium</taxon>
    </lineage>
</organism>
<dbReference type="Pfam" id="PF13832">
    <property type="entry name" value="zf-HC5HC2H_2"/>
    <property type="match status" value="1"/>
</dbReference>
<evidence type="ECO:0000313" key="7">
    <source>
        <dbReference type="Proteomes" id="UP000019132"/>
    </source>
</evidence>
<protein>
    <recommendedName>
        <fullName evidence="5">PHD-type domain-containing protein</fullName>
    </recommendedName>
</protein>
<dbReference type="GO" id="GO:0006357">
    <property type="term" value="P:regulation of transcription by RNA polymerase II"/>
    <property type="evidence" value="ECO:0007669"/>
    <property type="project" value="TreeGrafter"/>
</dbReference>
<dbReference type="eggNOG" id="KOG0955">
    <property type="taxonomic scope" value="Eukaryota"/>
</dbReference>
<reference evidence="7" key="1">
    <citation type="journal article" date="2010" name="Genome Biol.">
        <title>Genome sequence of the necrotrophic plant pathogen Pythium ultimum reveals original pathogenicity mechanisms and effector repertoire.</title>
        <authorList>
            <person name="Levesque C.A."/>
            <person name="Brouwer H."/>
            <person name="Cano L."/>
            <person name="Hamilton J.P."/>
            <person name="Holt C."/>
            <person name="Huitema E."/>
            <person name="Raffaele S."/>
            <person name="Robideau G.P."/>
            <person name="Thines M."/>
            <person name="Win J."/>
            <person name="Zerillo M.M."/>
            <person name="Beakes G.W."/>
            <person name="Boore J.L."/>
            <person name="Busam D."/>
            <person name="Dumas B."/>
            <person name="Ferriera S."/>
            <person name="Fuerstenberg S.I."/>
            <person name="Gachon C.M."/>
            <person name="Gaulin E."/>
            <person name="Govers F."/>
            <person name="Grenville-Briggs L."/>
            <person name="Horner N."/>
            <person name="Hostetler J."/>
            <person name="Jiang R.H."/>
            <person name="Johnson J."/>
            <person name="Krajaejun T."/>
            <person name="Lin H."/>
            <person name="Meijer H.J."/>
            <person name="Moore B."/>
            <person name="Morris P."/>
            <person name="Phuntmart V."/>
            <person name="Puiu D."/>
            <person name="Shetty J."/>
            <person name="Stajich J.E."/>
            <person name="Tripathy S."/>
            <person name="Wawra S."/>
            <person name="van West P."/>
            <person name="Whitty B.R."/>
            <person name="Coutinho P.M."/>
            <person name="Henrissat B."/>
            <person name="Martin F."/>
            <person name="Thomas P.D."/>
            <person name="Tyler B.M."/>
            <person name="De Vries R.P."/>
            <person name="Kamoun S."/>
            <person name="Yandell M."/>
            <person name="Tisserat N."/>
            <person name="Buell C.R."/>
        </authorList>
    </citation>
    <scope>NUCLEOTIDE SEQUENCE</scope>
    <source>
        <strain evidence="7">DAOM:BR144</strain>
    </source>
</reference>
<keyword evidence="1" id="KW-0479">Metal-binding</keyword>
<dbReference type="InterPro" id="IPR050701">
    <property type="entry name" value="Histone_Mod_Regulator"/>
</dbReference>
<dbReference type="EMBL" id="GL376627">
    <property type="status" value="NOT_ANNOTATED_CDS"/>
    <property type="molecule type" value="Genomic_DNA"/>
</dbReference>
<dbReference type="STRING" id="431595.K3X7U2"/>
<dbReference type="InterPro" id="IPR034732">
    <property type="entry name" value="EPHD"/>
</dbReference>
<name>K3X7U2_GLOUD</name>
<feature type="compositionally biased region" description="Acidic residues" evidence="4">
    <location>
        <begin position="608"/>
        <end position="621"/>
    </location>
</feature>
<evidence type="ECO:0000256" key="1">
    <source>
        <dbReference type="ARBA" id="ARBA00022723"/>
    </source>
</evidence>
<dbReference type="HOGENOM" id="CLU_312049_0_0_1"/>
<dbReference type="OMA" id="KCTVAYH"/>
<dbReference type="EnsemblProtists" id="PYU1_T013291">
    <property type="protein sequence ID" value="PYU1_T013291"/>
    <property type="gene ID" value="PYU1_G013262"/>
</dbReference>
<dbReference type="PANTHER" id="PTHR13793:SF107">
    <property type="entry name" value="BROMODOMAIN-CONTAINING PROTEIN HOMOLOG"/>
    <property type="match status" value="1"/>
</dbReference>
<dbReference type="PANTHER" id="PTHR13793">
    <property type="entry name" value="PHD FINGER PROTEINS"/>
    <property type="match status" value="1"/>
</dbReference>
<keyword evidence="3" id="KW-0862">Zinc</keyword>
<dbReference type="InParanoid" id="K3X7U2"/>
<evidence type="ECO:0000313" key="6">
    <source>
        <dbReference type="EnsemblProtists" id="PYU1_T013291"/>
    </source>
</evidence>
<dbReference type="GO" id="GO:0008270">
    <property type="term" value="F:zinc ion binding"/>
    <property type="evidence" value="ECO:0007669"/>
    <property type="project" value="UniProtKB-KW"/>
</dbReference>
<dbReference type="AlphaFoldDB" id="K3X7U2"/>
<dbReference type="Gene3D" id="3.30.40.10">
    <property type="entry name" value="Zinc/RING finger domain, C3HC4 (zinc finger)"/>
    <property type="match status" value="1"/>
</dbReference>